<dbReference type="GO" id="GO:0005524">
    <property type="term" value="F:ATP binding"/>
    <property type="evidence" value="ECO:0007669"/>
    <property type="project" value="UniProtKB-KW"/>
</dbReference>
<dbReference type="CDD" id="cd18791">
    <property type="entry name" value="SF2_C_RHA"/>
    <property type="match status" value="1"/>
</dbReference>
<dbReference type="InterPro" id="IPR011709">
    <property type="entry name" value="DEAD-box_helicase_OB_fold"/>
</dbReference>
<proteinExistence type="predicted"/>
<dbReference type="GO" id="GO:1990904">
    <property type="term" value="C:ribonucleoprotein complex"/>
    <property type="evidence" value="ECO:0007669"/>
    <property type="project" value="TreeGrafter"/>
</dbReference>
<dbReference type="SUPFAM" id="SSF52540">
    <property type="entry name" value="P-loop containing nucleoside triphosphate hydrolases"/>
    <property type="match status" value="1"/>
</dbReference>
<dbReference type="SMART" id="SM00490">
    <property type="entry name" value="HELICc"/>
    <property type="match status" value="1"/>
</dbReference>
<keyword evidence="3" id="KW-0347">Helicase</keyword>
<evidence type="ECO:0000259" key="6">
    <source>
        <dbReference type="PROSITE" id="PS51194"/>
    </source>
</evidence>
<dbReference type="Gene3D" id="3.40.50.300">
    <property type="entry name" value="P-loop containing nucleotide triphosphate hydrolases"/>
    <property type="match status" value="2"/>
</dbReference>
<dbReference type="Pfam" id="PF07717">
    <property type="entry name" value="OB_NTP_bind"/>
    <property type="match status" value="1"/>
</dbReference>
<evidence type="ECO:0000313" key="7">
    <source>
        <dbReference type="Proteomes" id="UP000046392"/>
    </source>
</evidence>
<evidence type="ECO:0000256" key="4">
    <source>
        <dbReference type="ARBA" id="ARBA00022840"/>
    </source>
</evidence>
<dbReference type="WBParaSite" id="SPAL_0000726500.1">
    <property type="protein sequence ID" value="SPAL_0000726500.1"/>
    <property type="gene ID" value="SPAL_0000726500"/>
</dbReference>
<dbReference type="AlphaFoldDB" id="A0A0N5BMY4"/>
<reference evidence="8" key="1">
    <citation type="submission" date="2017-02" db="UniProtKB">
        <authorList>
            <consortium name="WormBaseParasite"/>
        </authorList>
    </citation>
    <scope>IDENTIFICATION</scope>
</reference>
<dbReference type="SMART" id="SM00487">
    <property type="entry name" value="DEXDc"/>
    <property type="match status" value="1"/>
</dbReference>
<dbReference type="InterPro" id="IPR014001">
    <property type="entry name" value="Helicase_ATP-bd"/>
</dbReference>
<organism evidence="7 8">
    <name type="scientific">Strongyloides papillosus</name>
    <name type="common">Intestinal threadworm</name>
    <dbReference type="NCBI Taxonomy" id="174720"/>
    <lineage>
        <taxon>Eukaryota</taxon>
        <taxon>Metazoa</taxon>
        <taxon>Ecdysozoa</taxon>
        <taxon>Nematoda</taxon>
        <taxon>Chromadorea</taxon>
        <taxon>Rhabditida</taxon>
        <taxon>Tylenchina</taxon>
        <taxon>Panagrolaimomorpha</taxon>
        <taxon>Strongyloidoidea</taxon>
        <taxon>Strongyloididae</taxon>
        <taxon>Strongyloides</taxon>
    </lineage>
</organism>
<dbReference type="Proteomes" id="UP000046392">
    <property type="component" value="Unplaced"/>
</dbReference>
<dbReference type="InterPro" id="IPR007502">
    <property type="entry name" value="Helicase-assoc_dom"/>
</dbReference>
<dbReference type="PANTHER" id="PTHR18934:SF119">
    <property type="entry name" value="ATP-DEPENDENT RNA HELICASE A"/>
    <property type="match status" value="1"/>
</dbReference>
<dbReference type="PANTHER" id="PTHR18934">
    <property type="entry name" value="ATP-DEPENDENT RNA HELICASE"/>
    <property type="match status" value="1"/>
</dbReference>
<dbReference type="PROSITE" id="PS00690">
    <property type="entry name" value="DEAH_ATP_HELICASE"/>
    <property type="match status" value="1"/>
</dbReference>
<evidence type="ECO:0000256" key="3">
    <source>
        <dbReference type="ARBA" id="ARBA00022806"/>
    </source>
</evidence>
<dbReference type="Pfam" id="PF00270">
    <property type="entry name" value="DEAD"/>
    <property type="match status" value="1"/>
</dbReference>
<evidence type="ECO:0000256" key="2">
    <source>
        <dbReference type="ARBA" id="ARBA00022801"/>
    </source>
</evidence>
<evidence type="ECO:0000313" key="8">
    <source>
        <dbReference type="WBParaSite" id="SPAL_0000726500.1"/>
    </source>
</evidence>
<dbReference type="STRING" id="174720.A0A0N5BMY4"/>
<dbReference type="SMART" id="SM00847">
    <property type="entry name" value="HA2"/>
    <property type="match status" value="1"/>
</dbReference>
<dbReference type="GO" id="GO:0050684">
    <property type="term" value="P:regulation of mRNA processing"/>
    <property type="evidence" value="ECO:0007669"/>
    <property type="project" value="TreeGrafter"/>
</dbReference>
<dbReference type="PROSITE" id="PS51192">
    <property type="entry name" value="HELICASE_ATP_BIND_1"/>
    <property type="match status" value="1"/>
</dbReference>
<evidence type="ECO:0000259" key="5">
    <source>
        <dbReference type="PROSITE" id="PS51192"/>
    </source>
</evidence>
<dbReference type="Gene3D" id="1.20.120.1080">
    <property type="match status" value="1"/>
</dbReference>
<keyword evidence="4" id="KW-0067">ATP-binding</keyword>
<dbReference type="GO" id="GO:0003723">
    <property type="term" value="F:RNA binding"/>
    <property type="evidence" value="ECO:0007669"/>
    <property type="project" value="TreeGrafter"/>
</dbReference>
<dbReference type="GO" id="GO:0045944">
    <property type="term" value="P:positive regulation of transcription by RNA polymerase II"/>
    <property type="evidence" value="ECO:0007669"/>
    <property type="project" value="TreeGrafter"/>
</dbReference>
<dbReference type="GO" id="GO:0016887">
    <property type="term" value="F:ATP hydrolysis activity"/>
    <property type="evidence" value="ECO:0007669"/>
    <property type="project" value="TreeGrafter"/>
</dbReference>
<name>A0A0N5BMY4_STREA</name>
<sequence>MKKNEPVPFYYPGSKKPIYDAKAEAERNSIIVCGKKANTTNALAVLNEILNRQGRKEVDINCKIKMTPDSVTFYCNASVQLTLNGPKYSGYSENDEKDVGYNLCAYEILQKIYDGPEKNLKLCNFGAAKKGDLTPKQAVIVTQNESDAIMILGKEVTDENAKSLLNQILNREGQTSAVFDYDVVPGCRPLKFKTTLEITLQSNGKKYNALKITHSKRTGAIECAFDILKQLAKEGEYVVKDKKRERKIGMTKATVEIPDDADLYADIEAFYKWINVELPEFSTDATTPIIISPPSILDLEKEPEDRNKNYEILHDNQLMDEWFPPRPNYNCWAGAPMANNDKWFNKGMYEISQELLYKENMKRPDKTLEDMRRKLPVFSMKSHIVDASERCQVILIKSSTGSGKSTQVGQILLKHYITQGRGAEFNCIITQPRRLSAISLAKRVAEERYEKLGESVGYCVRFDKVDPRPFGSIVFGTVGTILRKLSSGFRGVSHIIVDEVHERTLDTDFLLIILKKLMYQYPNLRVILMSATVNTEQFERYLDGIEVIELNGTSHQVQEMYLDEFIQYYHYIPANFEHPEGYDSEKEEWSFENVNRENFISPIARSVAKFIERDEEFPYDIIIEMIKESAKVMEETDDYGSILIFVPGWAEITTCINRLQGTEGSDVYWILPLHSNLSTEEQNRVFQEPPTGLIKVIVSTNIAESSITVDDVLYIIDSCKQKMQMRHHDTAAAVFRIGWASKDCMEQRKGRAGRVRPGYCYRLVTRELWDSLQQQSEAEIKTAPLHSTILDIKALGLGDSRAFLKDAMEEIDDKNIHESEEYLMHLSALDRNFNLTYIGRIMQRLPFTPDTAKCIITAILFNLVDSISIISGNYGSSNSLYTNTGDPNDMADFILNLCGDFISDHLIPLMAVKESIKTERLFSYETDMYEYIAESSLQYLFKVRSQIFTVLKQQFYECSFNDYGLVNNKSSCPAMHVIIALLVKSYYPNVAYQSKKRVFLDMDGFKMSAHKCSVISLDKENFENRSPFIIYSQKIITTFAMFKECSVVSPLHILLFGSSKVVYNGGRQIKLDDCYVFDMDPKLAQMILHLKIIIDELLQSLCAKRELNEKEQAIKHFIRNLIERITTMAYKINDKVFEKVQLDGGTKVDFTCIGGKTNWI</sequence>
<protein>
    <submittedName>
        <fullName evidence="8">RNA helicase</fullName>
    </submittedName>
</protein>
<feature type="domain" description="Helicase ATP-binding" evidence="5">
    <location>
        <begin position="385"/>
        <end position="551"/>
    </location>
</feature>
<dbReference type="GO" id="GO:0005730">
    <property type="term" value="C:nucleolus"/>
    <property type="evidence" value="ECO:0007669"/>
    <property type="project" value="TreeGrafter"/>
</dbReference>
<dbReference type="InterPro" id="IPR001650">
    <property type="entry name" value="Helicase_C-like"/>
</dbReference>
<keyword evidence="1" id="KW-0547">Nucleotide-binding</keyword>
<accession>A0A0N5BMY4</accession>
<keyword evidence="7" id="KW-1185">Reference proteome</keyword>
<feature type="domain" description="Helicase C-terminal" evidence="6">
    <location>
        <begin position="618"/>
        <end position="796"/>
    </location>
</feature>
<dbReference type="GO" id="GO:0003724">
    <property type="term" value="F:RNA helicase activity"/>
    <property type="evidence" value="ECO:0007669"/>
    <property type="project" value="TreeGrafter"/>
</dbReference>
<dbReference type="GO" id="GO:0043138">
    <property type="term" value="F:3'-5' DNA helicase activity"/>
    <property type="evidence" value="ECO:0007669"/>
    <property type="project" value="TreeGrafter"/>
</dbReference>
<dbReference type="Pfam" id="PF00271">
    <property type="entry name" value="Helicase_C"/>
    <property type="match status" value="1"/>
</dbReference>
<dbReference type="InterPro" id="IPR011545">
    <property type="entry name" value="DEAD/DEAH_box_helicase_dom"/>
</dbReference>
<dbReference type="InterPro" id="IPR027417">
    <property type="entry name" value="P-loop_NTPase"/>
</dbReference>
<evidence type="ECO:0000256" key="1">
    <source>
        <dbReference type="ARBA" id="ARBA00022741"/>
    </source>
</evidence>
<keyword evidence="2" id="KW-0378">Hydrolase</keyword>
<dbReference type="PROSITE" id="PS51194">
    <property type="entry name" value="HELICASE_CTER"/>
    <property type="match status" value="1"/>
</dbReference>
<dbReference type="InterPro" id="IPR002464">
    <property type="entry name" value="DNA/RNA_helicase_DEAH_CS"/>
</dbReference>